<keyword evidence="6 7" id="KW-0472">Membrane</keyword>
<evidence type="ECO:0000256" key="7">
    <source>
        <dbReference type="SAM" id="Phobius"/>
    </source>
</evidence>
<dbReference type="Pfam" id="PF01554">
    <property type="entry name" value="MatE"/>
    <property type="match status" value="2"/>
</dbReference>
<organism evidence="8 9">
    <name type="scientific">Desulfobulbus oralis</name>
    <dbReference type="NCBI Taxonomy" id="1986146"/>
    <lineage>
        <taxon>Bacteria</taxon>
        <taxon>Pseudomonadati</taxon>
        <taxon>Thermodesulfobacteriota</taxon>
        <taxon>Desulfobulbia</taxon>
        <taxon>Desulfobulbales</taxon>
        <taxon>Desulfobulbaceae</taxon>
        <taxon>Desulfobulbus</taxon>
    </lineage>
</organism>
<sequence length="443" mass="46954">MTIRLSDQFSYKRLLRFTCPAIAMMLFTSIYSVVDGYFVSNFAGKSALAAMTLIVPLLGMLGAIGFMLGTGGAAIVGKLLGEGRAAEAQRSFSLFVYVALGGGALLALAGEAVIGPLARLLGAEGELLAGSLVYGRICLLSLPFFMLQFLFQTFFVTAEKPKLGLAVTVAAGCTNMLLDALLVALLGWGLTGAALATAISECIGGGLPLLYFARKNTSLLRLTRPGFSARVLGRACGNGASEFLNNIAFSYLIVLYNYQLLRLAGENGVAAFGILLYVSFVFSTIFAGYAIGVAPLFSYNFGAGRRDELKNLCAKSLVLNAGAGLFVALFCAWAAGPVARAFTGYDPALCQLSTRAIRLFAPAFLLLWANVFASSLFTALNNGRVSALIALLRMFVFGTLSLVIMPLLFGLDGLWCAWTMAELASLAVSLPCFLHLRGRYGYA</sequence>
<accession>A0A2L1GLQ7</accession>
<evidence type="ECO:0000256" key="3">
    <source>
        <dbReference type="ARBA" id="ARBA00022475"/>
    </source>
</evidence>
<evidence type="ECO:0000256" key="6">
    <source>
        <dbReference type="ARBA" id="ARBA00023136"/>
    </source>
</evidence>
<gene>
    <name evidence="8" type="ORF">CAY53_03140</name>
</gene>
<feature type="transmembrane region" description="Helical" evidence="7">
    <location>
        <begin position="92"/>
        <end position="113"/>
    </location>
</feature>
<proteinExistence type="predicted"/>
<feature type="transmembrane region" description="Helical" evidence="7">
    <location>
        <begin position="317"/>
        <end position="336"/>
    </location>
</feature>
<comment type="subcellular location">
    <subcellularLocation>
        <location evidence="1">Cell membrane</location>
        <topology evidence="1">Multi-pass membrane protein</topology>
    </subcellularLocation>
</comment>
<name>A0A2L1GLQ7_9BACT</name>
<keyword evidence="5 7" id="KW-1133">Transmembrane helix</keyword>
<feature type="transmembrane region" description="Helical" evidence="7">
    <location>
        <begin position="133"/>
        <end position="151"/>
    </location>
</feature>
<protein>
    <submittedName>
        <fullName evidence="8">MATE family efflux transporter</fullName>
    </submittedName>
</protein>
<dbReference type="InterPro" id="IPR002528">
    <property type="entry name" value="MATE_fam"/>
</dbReference>
<feature type="transmembrane region" description="Helical" evidence="7">
    <location>
        <begin position="387"/>
        <end position="409"/>
    </location>
</feature>
<feature type="transmembrane region" description="Helical" evidence="7">
    <location>
        <begin position="235"/>
        <end position="258"/>
    </location>
</feature>
<dbReference type="InterPro" id="IPR051327">
    <property type="entry name" value="MATE_MepA_subfamily"/>
</dbReference>
<dbReference type="RefSeq" id="WP_104935897.1">
    <property type="nucleotide sequence ID" value="NZ_CP021255.1"/>
</dbReference>
<dbReference type="AlphaFoldDB" id="A0A2L1GLQ7"/>
<dbReference type="PIRSF" id="PIRSF006603">
    <property type="entry name" value="DinF"/>
    <property type="match status" value="1"/>
</dbReference>
<dbReference type="OrthoDB" id="9805232at2"/>
<evidence type="ECO:0000313" key="8">
    <source>
        <dbReference type="EMBL" id="AVD70603.1"/>
    </source>
</evidence>
<reference evidence="8 9" key="1">
    <citation type="journal article" date="2018" name="MBio">
        <title>Insights into the evolution of host association through the isolation and characterization of a novel human periodontal pathobiont, Desulfobulbus oralis.</title>
        <authorList>
            <person name="Cross K.L."/>
            <person name="Chirania P."/>
            <person name="Xiong W."/>
            <person name="Beall C.J."/>
            <person name="Elkins J.G."/>
            <person name="Giannone R.J."/>
            <person name="Griffen A.L."/>
            <person name="Guss A.M."/>
            <person name="Hettich R.L."/>
            <person name="Joshi S.S."/>
            <person name="Mokrzan E.M."/>
            <person name="Martin R.K."/>
            <person name="Zhulin I.B."/>
            <person name="Leys E.J."/>
            <person name="Podar M."/>
        </authorList>
    </citation>
    <scope>NUCLEOTIDE SEQUENCE [LARGE SCALE GENOMIC DNA]</scope>
    <source>
        <strain evidence="8 9">ORNL</strain>
    </source>
</reference>
<feature type="transmembrane region" description="Helical" evidence="7">
    <location>
        <begin position="270"/>
        <end position="297"/>
    </location>
</feature>
<keyword evidence="2" id="KW-0813">Transport</keyword>
<feature type="transmembrane region" description="Helical" evidence="7">
    <location>
        <begin position="163"/>
        <end position="188"/>
    </location>
</feature>
<dbReference type="PANTHER" id="PTHR43823:SF3">
    <property type="entry name" value="MULTIDRUG EXPORT PROTEIN MEPA"/>
    <property type="match status" value="1"/>
</dbReference>
<dbReference type="KEGG" id="deo:CAY53_03140"/>
<dbReference type="InterPro" id="IPR048279">
    <property type="entry name" value="MdtK-like"/>
</dbReference>
<dbReference type="GO" id="GO:0042910">
    <property type="term" value="F:xenobiotic transmembrane transporter activity"/>
    <property type="evidence" value="ECO:0007669"/>
    <property type="project" value="InterPro"/>
</dbReference>
<feature type="transmembrane region" description="Helical" evidence="7">
    <location>
        <begin position="14"/>
        <end position="34"/>
    </location>
</feature>
<dbReference type="PANTHER" id="PTHR43823">
    <property type="entry name" value="SPORULATION PROTEIN YKVU"/>
    <property type="match status" value="1"/>
</dbReference>
<keyword evidence="3" id="KW-1003">Cell membrane</keyword>
<dbReference type="GO" id="GO:0015297">
    <property type="term" value="F:antiporter activity"/>
    <property type="evidence" value="ECO:0007669"/>
    <property type="project" value="InterPro"/>
</dbReference>
<dbReference type="Proteomes" id="UP000239867">
    <property type="component" value="Chromosome"/>
</dbReference>
<evidence type="ECO:0000256" key="1">
    <source>
        <dbReference type="ARBA" id="ARBA00004651"/>
    </source>
</evidence>
<keyword evidence="4 7" id="KW-0812">Transmembrane</keyword>
<evidence type="ECO:0000256" key="2">
    <source>
        <dbReference type="ARBA" id="ARBA00022448"/>
    </source>
</evidence>
<dbReference type="GO" id="GO:0005886">
    <property type="term" value="C:plasma membrane"/>
    <property type="evidence" value="ECO:0007669"/>
    <property type="project" value="UniProtKB-SubCell"/>
</dbReference>
<evidence type="ECO:0000256" key="5">
    <source>
        <dbReference type="ARBA" id="ARBA00022989"/>
    </source>
</evidence>
<evidence type="ECO:0000256" key="4">
    <source>
        <dbReference type="ARBA" id="ARBA00022692"/>
    </source>
</evidence>
<feature type="transmembrane region" description="Helical" evidence="7">
    <location>
        <begin position="194"/>
        <end position="214"/>
    </location>
</feature>
<evidence type="ECO:0000313" key="9">
    <source>
        <dbReference type="Proteomes" id="UP000239867"/>
    </source>
</evidence>
<feature type="transmembrane region" description="Helical" evidence="7">
    <location>
        <begin position="54"/>
        <end position="80"/>
    </location>
</feature>
<feature type="transmembrane region" description="Helical" evidence="7">
    <location>
        <begin position="356"/>
        <end position="380"/>
    </location>
</feature>
<feature type="transmembrane region" description="Helical" evidence="7">
    <location>
        <begin position="415"/>
        <end position="436"/>
    </location>
</feature>
<dbReference type="EMBL" id="CP021255">
    <property type="protein sequence ID" value="AVD70603.1"/>
    <property type="molecule type" value="Genomic_DNA"/>
</dbReference>
<keyword evidence="9" id="KW-1185">Reference proteome</keyword>